<evidence type="ECO:0000259" key="5">
    <source>
        <dbReference type="Pfam" id="PF02882"/>
    </source>
</evidence>
<comment type="catalytic activity">
    <reaction evidence="3">
        <text>(6R)-5,10-methenyltetrahydrofolate + H2O = (6R)-10-formyltetrahydrofolate + H(+)</text>
        <dbReference type="Rhea" id="RHEA:23700"/>
        <dbReference type="ChEBI" id="CHEBI:15377"/>
        <dbReference type="ChEBI" id="CHEBI:15378"/>
        <dbReference type="ChEBI" id="CHEBI:57455"/>
        <dbReference type="ChEBI" id="CHEBI:195366"/>
        <dbReference type="EC" id="3.5.4.9"/>
    </reaction>
</comment>
<keyword evidence="1" id="KW-0378">Hydrolase</keyword>
<dbReference type="InterPro" id="IPR020631">
    <property type="entry name" value="THF_DH/CycHdrlase_NAD-bd_dom"/>
</dbReference>
<dbReference type="PANTHER" id="PTHR48099">
    <property type="entry name" value="C-1-TETRAHYDROFOLATE SYNTHASE, CYTOPLASMIC-RELATED"/>
    <property type="match status" value="1"/>
</dbReference>
<name>A0A4W5KK07_9TELE</name>
<proteinExistence type="predicted"/>
<dbReference type="PROSITE" id="PS00767">
    <property type="entry name" value="THF_DHG_CYH_2"/>
    <property type="match status" value="1"/>
</dbReference>
<reference evidence="6" key="2">
    <citation type="submission" date="2025-08" db="UniProtKB">
        <authorList>
            <consortium name="Ensembl"/>
        </authorList>
    </citation>
    <scope>IDENTIFICATION</scope>
</reference>
<evidence type="ECO:0000256" key="3">
    <source>
        <dbReference type="ARBA" id="ARBA00036357"/>
    </source>
</evidence>
<keyword evidence="7" id="KW-1185">Reference proteome</keyword>
<evidence type="ECO:0000256" key="4">
    <source>
        <dbReference type="SAM" id="SignalP"/>
    </source>
</evidence>
<reference evidence="7" key="1">
    <citation type="submission" date="2018-06" db="EMBL/GenBank/DDBJ databases">
        <title>Genome assembly of Danube salmon.</title>
        <authorList>
            <person name="Macqueen D.J."/>
            <person name="Gundappa M.K."/>
        </authorList>
    </citation>
    <scope>NUCLEOTIDE SEQUENCE [LARGE SCALE GENOMIC DNA]</scope>
</reference>
<feature type="chain" id="PRO_5021425817" description="Tetrahydrofolate dehydrogenase/cyclohydrolase NAD(P)-binding domain-containing protein" evidence="4">
    <location>
        <begin position="18"/>
        <end position="93"/>
    </location>
</feature>
<reference evidence="6" key="3">
    <citation type="submission" date="2025-09" db="UniProtKB">
        <authorList>
            <consortium name="Ensembl"/>
        </authorList>
    </citation>
    <scope>IDENTIFICATION</scope>
</reference>
<dbReference type="GO" id="GO:0005739">
    <property type="term" value="C:mitochondrion"/>
    <property type="evidence" value="ECO:0007669"/>
    <property type="project" value="TreeGrafter"/>
</dbReference>
<accession>A0A4W5KK07</accession>
<protein>
    <recommendedName>
        <fullName evidence="5">Tetrahydrofolate dehydrogenase/cyclohydrolase NAD(P)-binding domain-containing protein</fullName>
    </recommendedName>
</protein>
<feature type="domain" description="Tetrahydrofolate dehydrogenase/cyclohydrolase NAD(P)-binding" evidence="5">
    <location>
        <begin position="8"/>
        <end position="89"/>
    </location>
</feature>
<dbReference type="GO" id="GO:0035999">
    <property type="term" value="P:tetrahydrofolate interconversion"/>
    <property type="evidence" value="ECO:0007669"/>
    <property type="project" value="TreeGrafter"/>
</dbReference>
<dbReference type="GO" id="GO:0004477">
    <property type="term" value="F:methenyltetrahydrofolate cyclohydrolase activity"/>
    <property type="evidence" value="ECO:0007669"/>
    <property type="project" value="UniProtKB-EC"/>
</dbReference>
<evidence type="ECO:0000313" key="7">
    <source>
        <dbReference type="Proteomes" id="UP000314982"/>
    </source>
</evidence>
<keyword evidence="2" id="KW-0560">Oxidoreductase</keyword>
<evidence type="ECO:0000256" key="2">
    <source>
        <dbReference type="ARBA" id="ARBA00023002"/>
    </source>
</evidence>
<dbReference type="InterPro" id="IPR000672">
    <property type="entry name" value="THF_DH/CycHdrlase"/>
</dbReference>
<keyword evidence="4" id="KW-0732">Signal</keyword>
<dbReference type="Proteomes" id="UP000314982">
    <property type="component" value="Unassembled WGS sequence"/>
</dbReference>
<organism evidence="6 7">
    <name type="scientific">Hucho hucho</name>
    <name type="common">huchen</name>
    <dbReference type="NCBI Taxonomy" id="62062"/>
    <lineage>
        <taxon>Eukaryota</taxon>
        <taxon>Metazoa</taxon>
        <taxon>Chordata</taxon>
        <taxon>Craniata</taxon>
        <taxon>Vertebrata</taxon>
        <taxon>Euteleostomi</taxon>
        <taxon>Actinopterygii</taxon>
        <taxon>Neopterygii</taxon>
        <taxon>Teleostei</taxon>
        <taxon>Protacanthopterygii</taxon>
        <taxon>Salmoniformes</taxon>
        <taxon>Salmonidae</taxon>
        <taxon>Salmoninae</taxon>
        <taxon>Hucho</taxon>
    </lineage>
</organism>
<dbReference type="Pfam" id="PF02882">
    <property type="entry name" value="THF_DHG_CYH_C"/>
    <property type="match status" value="1"/>
</dbReference>
<dbReference type="InterPro" id="IPR020867">
    <property type="entry name" value="THF_DH/CycHdrlase_CS"/>
</dbReference>
<dbReference type="PANTHER" id="PTHR48099:SF7">
    <property type="entry name" value="BIFUNCTIONAL METHYLENETETRAHYDROFOLATE DEHYDROGENASE_CYCLOHYDROLASE 2, MITOCHONDRIAL"/>
    <property type="match status" value="1"/>
</dbReference>
<evidence type="ECO:0000313" key="6">
    <source>
        <dbReference type="Ensembl" id="ENSHHUP00000011934.1"/>
    </source>
</evidence>
<dbReference type="GO" id="GO:0004488">
    <property type="term" value="F:methylenetetrahydrofolate dehydrogenase (NADP+) activity"/>
    <property type="evidence" value="ECO:0007669"/>
    <property type="project" value="InterPro"/>
</dbReference>
<dbReference type="Ensembl" id="ENSHHUT00000012294.1">
    <property type="protein sequence ID" value="ENSHHUP00000011934.1"/>
    <property type="gene ID" value="ENSHHUG00000007275.1"/>
</dbReference>
<dbReference type="Gene3D" id="3.40.50.720">
    <property type="entry name" value="NAD(P)-binding Rossmann-like Domain"/>
    <property type="match status" value="1"/>
</dbReference>
<dbReference type="AlphaFoldDB" id="A0A4W5KK07"/>
<dbReference type="GeneTree" id="ENSGT00940000166353"/>
<feature type="signal peptide" evidence="4">
    <location>
        <begin position="1"/>
        <end position="17"/>
    </location>
</feature>
<sequence>MLRLATFVCVCPLGVPGLITVDMVKEGAAVIDVGINRVQDQTTGKLRLVGDVDFEGVKEKAGFITPVPGGVGPMTVAMLMKNTVAAARYALTH</sequence>
<evidence type="ECO:0000256" key="1">
    <source>
        <dbReference type="ARBA" id="ARBA00022801"/>
    </source>
</evidence>
<dbReference type="GO" id="GO:0004487">
    <property type="term" value="F:methylenetetrahydrofolate dehydrogenase (NAD+) activity"/>
    <property type="evidence" value="ECO:0007669"/>
    <property type="project" value="TreeGrafter"/>
</dbReference>
<dbReference type="PRINTS" id="PR00085">
    <property type="entry name" value="THFDHDRGNASE"/>
</dbReference>
<dbReference type="SUPFAM" id="SSF51735">
    <property type="entry name" value="NAD(P)-binding Rossmann-fold domains"/>
    <property type="match status" value="1"/>
</dbReference>
<dbReference type="InterPro" id="IPR036291">
    <property type="entry name" value="NAD(P)-bd_dom_sf"/>
</dbReference>
<dbReference type="Gene3D" id="3.40.50.10860">
    <property type="entry name" value="Leucine Dehydrogenase, chain A, domain 1"/>
    <property type="match status" value="1"/>
</dbReference>